<dbReference type="Pfam" id="PF05043">
    <property type="entry name" value="Mga"/>
    <property type="match status" value="1"/>
</dbReference>
<keyword evidence="2" id="KW-0804">Transcription</keyword>
<dbReference type="PANTHER" id="PTHR30185">
    <property type="entry name" value="CRYPTIC BETA-GLUCOSIDE BGL OPERON ANTITERMINATOR"/>
    <property type="match status" value="1"/>
</dbReference>
<evidence type="ECO:0000256" key="2">
    <source>
        <dbReference type="ARBA" id="ARBA00023163"/>
    </source>
</evidence>
<dbReference type="OrthoDB" id="2192016at2"/>
<feature type="domain" description="Mga helix-turn-helix" evidence="3">
    <location>
        <begin position="83"/>
        <end position="163"/>
    </location>
</feature>
<comment type="caution">
    <text evidence="4">The sequence shown here is derived from an EMBL/GenBank/DDBJ whole genome shotgun (WGS) entry which is preliminary data.</text>
</comment>
<dbReference type="AlphaFoldDB" id="X0PHZ7"/>
<keyword evidence="1" id="KW-0805">Transcription regulation</keyword>
<dbReference type="InterPro" id="IPR007737">
    <property type="entry name" value="Mga_HTH"/>
</dbReference>
<reference evidence="4 5" key="1">
    <citation type="journal article" date="2015" name="Genome Announc.">
        <title>Expanding the biotechnology potential of lactobacilli through comparative genomics of 213 strains and associated genera.</title>
        <authorList>
            <person name="Sun Z."/>
            <person name="Harris H.M."/>
            <person name="McCann A."/>
            <person name="Guo C."/>
            <person name="Argimon S."/>
            <person name="Zhang W."/>
            <person name="Yang X."/>
            <person name="Jeffery I.B."/>
            <person name="Cooney J.C."/>
            <person name="Kagawa T.F."/>
            <person name="Liu W."/>
            <person name="Song Y."/>
            <person name="Salvetti E."/>
            <person name="Wrobel A."/>
            <person name="Rasinkangas P."/>
            <person name="Parkhill J."/>
            <person name="Rea M.C."/>
            <person name="O'Sullivan O."/>
            <person name="Ritari J."/>
            <person name="Douillard F.P."/>
            <person name="Paul Ross R."/>
            <person name="Yang R."/>
            <person name="Briner A.E."/>
            <person name="Felis G.E."/>
            <person name="de Vos W.M."/>
            <person name="Barrangou R."/>
            <person name="Klaenhammer T.R."/>
            <person name="Caufield P.W."/>
            <person name="Cui Y."/>
            <person name="Zhang H."/>
            <person name="O'Toole P.W."/>
        </authorList>
    </citation>
    <scope>NUCLEOTIDE SEQUENCE [LARGE SCALE GENOMIC DNA]</scope>
    <source>
        <strain evidence="4 5">DSM 18527</strain>
    </source>
</reference>
<evidence type="ECO:0000259" key="3">
    <source>
        <dbReference type="Pfam" id="PF05043"/>
    </source>
</evidence>
<dbReference type="InterPro" id="IPR036388">
    <property type="entry name" value="WH-like_DNA-bd_sf"/>
</dbReference>
<protein>
    <recommendedName>
        <fullName evidence="3">Mga helix-turn-helix domain-containing protein</fullName>
    </recommendedName>
</protein>
<dbReference type="STRING" id="1423734.FC83_GL000268"/>
<dbReference type="PANTHER" id="PTHR30185:SF18">
    <property type="entry name" value="TRANSCRIPTIONAL REGULATOR MTLR"/>
    <property type="match status" value="1"/>
</dbReference>
<proteinExistence type="predicted"/>
<evidence type="ECO:0000313" key="4">
    <source>
        <dbReference type="EMBL" id="KRM32703.1"/>
    </source>
</evidence>
<keyword evidence="5" id="KW-1185">Reference proteome</keyword>
<dbReference type="RefSeq" id="WP_035455633.1">
    <property type="nucleotide sequence ID" value="NZ_AZGA01000068.1"/>
</dbReference>
<dbReference type="Proteomes" id="UP000051236">
    <property type="component" value="Unassembled WGS sequence"/>
</dbReference>
<dbReference type="Gene3D" id="1.10.10.10">
    <property type="entry name" value="Winged helix-like DNA-binding domain superfamily/Winged helix DNA-binding domain"/>
    <property type="match status" value="1"/>
</dbReference>
<dbReference type="InterPro" id="IPR050661">
    <property type="entry name" value="BglG_antiterminators"/>
</dbReference>
<dbReference type="PATRIC" id="fig|1423734.3.peg.269"/>
<dbReference type="EMBL" id="AZGA01000068">
    <property type="protein sequence ID" value="KRM32703.1"/>
    <property type="molecule type" value="Genomic_DNA"/>
</dbReference>
<organism evidence="4 5">
    <name type="scientific">Agrilactobacillus composti DSM 18527 = JCM 14202</name>
    <dbReference type="NCBI Taxonomy" id="1423734"/>
    <lineage>
        <taxon>Bacteria</taxon>
        <taxon>Bacillati</taxon>
        <taxon>Bacillota</taxon>
        <taxon>Bacilli</taxon>
        <taxon>Lactobacillales</taxon>
        <taxon>Lactobacillaceae</taxon>
        <taxon>Agrilactobacillus</taxon>
    </lineage>
</organism>
<dbReference type="eggNOG" id="COG3711">
    <property type="taxonomic scope" value="Bacteria"/>
</dbReference>
<name>X0PHZ7_9LACO</name>
<gene>
    <name evidence="4" type="ORF">FC83_GL000268</name>
</gene>
<accession>X0PHZ7</accession>
<sequence>MDKQDLLDPKAAFDVHMLEWIFHKHGTIAKSELITNLDTTPRMLSDHVAALNDNLKIICADDNIELTENRTTVALKMKPELILEEITNRIIRNSLAYKILSYVFWHNNFTMQKMQQDLLISESTLFRAMNRINNLLSEFQISIRNNRINGSEINIRHFYYKLYLTLNARSLRLNTLAEPHAQQFLKDYEALVGSPLSEKNHTALRIYWNMVFQRLKTKDLKYEFDIVNIQTVKNKPFGRELIRIFEKNFNFFFQSQLKSEILAFIIFVSFENTVPMDSPFFKFLFSSEFPYIRNLRQVISEVLDVLNVKFHFGTHYHSLRYSLYLELGSIMYIPGVMGSRYQLIYTAMRGVYWRPNSGQILYRDYLIKRLQMMNPVFSQPTVVHFLEGYLTMILLMLLNNTEKTFQIGFYDIHEPSTNYYLIQAFNAQIAANFNVNVTPFIRDTHYDLVLTTNTAHSVMVNRAVASPDNVIKVKDFGTPNDFSSIFVVLDRLVSEYLKEGLDEFI</sequence>
<evidence type="ECO:0000313" key="5">
    <source>
        <dbReference type="Proteomes" id="UP000051236"/>
    </source>
</evidence>
<evidence type="ECO:0000256" key="1">
    <source>
        <dbReference type="ARBA" id="ARBA00023015"/>
    </source>
</evidence>